<accession>A0AAV5DZM8</accession>
<proteinExistence type="inferred from homology"/>
<protein>
    <recommendedName>
        <fullName evidence="9">Mannan endo-1,4-beta-mannosidase</fullName>
    </recommendedName>
</protein>
<dbReference type="PANTHER" id="PTHR10551:SF36">
    <property type="entry name" value="GLYCOSIDE HYDROLASE FAMILY 5 DOMAIN-CONTAINING PROTEIN"/>
    <property type="match status" value="1"/>
</dbReference>
<dbReference type="GO" id="GO:0051017">
    <property type="term" value="P:actin filament bundle assembly"/>
    <property type="evidence" value="ECO:0007669"/>
    <property type="project" value="TreeGrafter"/>
</dbReference>
<organism evidence="7 8">
    <name type="scientific">Eleusine coracana subsp. coracana</name>
    <dbReference type="NCBI Taxonomy" id="191504"/>
    <lineage>
        <taxon>Eukaryota</taxon>
        <taxon>Viridiplantae</taxon>
        <taxon>Streptophyta</taxon>
        <taxon>Embryophyta</taxon>
        <taxon>Tracheophyta</taxon>
        <taxon>Spermatophyta</taxon>
        <taxon>Magnoliopsida</taxon>
        <taxon>Liliopsida</taxon>
        <taxon>Poales</taxon>
        <taxon>Poaceae</taxon>
        <taxon>PACMAD clade</taxon>
        <taxon>Chloridoideae</taxon>
        <taxon>Cynodonteae</taxon>
        <taxon>Eleusininae</taxon>
        <taxon>Eleusine</taxon>
    </lineage>
</organism>
<evidence type="ECO:0000256" key="3">
    <source>
        <dbReference type="ARBA" id="ARBA00023295"/>
    </source>
</evidence>
<evidence type="ECO:0000256" key="2">
    <source>
        <dbReference type="ARBA" id="ARBA00022801"/>
    </source>
</evidence>
<comment type="similarity">
    <text evidence="1 4">Belongs to the glycosyl hydrolase 5 (cellulase A) family.</text>
</comment>
<keyword evidence="3 4" id="KW-0326">Glycosidase</keyword>
<dbReference type="GO" id="GO:0004553">
    <property type="term" value="F:hydrolase activity, hydrolyzing O-glycosyl compounds"/>
    <property type="evidence" value="ECO:0007669"/>
    <property type="project" value="InterPro"/>
</dbReference>
<feature type="domain" description="Glycoside hydrolase family 5" evidence="5">
    <location>
        <begin position="251"/>
        <end position="469"/>
    </location>
</feature>
<evidence type="ECO:0000313" key="8">
    <source>
        <dbReference type="Proteomes" id="UP001054889"/>
    </source>
</evidence>
<reference evidence="7" key="2">
    <citation type="submission" date="2021-12" db="EMBL/GenBank/DDBJ databases">
        <title>Resequencing data analysis of finger millet.</title>
        <authorList>
            <person name="Hatakeyama M."/>
            <person name="Aluri S."/>
            <person name="Balachadran M.T."/>
            <person name="Sivarajan S.R."/>
            <person name="Poveda L."/>
            <person name="Shimizu-Inatsugi R."/>
            <person name="Schlapbach R."/>
            <person name="Sreeman S.M."/>
            <person name="Shimizu K.K."/>
        </authorList>
    </citation>
    <scope>NUCLEOTIDE SEQUENCE</scope>
</reference>
<dbReference type="InterPro" id="IPR001547">
    <property type="entry name" value="Glyco_hydro_5"/>
</dbReference>
<evidence type="ECO:0000256" key="1">
    <source>
        <dbReference type="ARBA" id="ARBA00005641"/>
    </source>
</evidence>
<dbReference type="GO" id="GO:0000272">
    <property type="term" value="P:polysaccharide catabolic process"/>
    <property type="evidence" value="ECO:0007669"/>
    <property type="project" value="InterPro"/>
</dbReference>
<dbReference type="Gene3D" id="3.20.20.80">
    <property type="entry name" value="Glycosidases"/>
    <property type="match status" value="2"/>
</dbReference>
<dbReference type="AlphaFoldDB" id="A0AAV5DZM8"/>
<dbReference type="Pfam" id="PF00150">
    <property type="entry name" value="Cellulase"/>
    <property type="match status" value="1"/>
</dbReference>
<gene>
    <name evidence="7" type="primary">gb02869</name>
    <name evidence="7" type="ORF">PR202_gb02869</name>
</gene>
<evidence type="ECO:0000256" key="4">
    <source>
        <dbReference type="RuleBase" id="RU361153"/>
    </source>
</evidence>
<dbReference type="InterPro" id="IPR057232">
    <property type="entry name" value="DUF7910"/>
</dbReference>
<keyword evidence="2 4" id="KW-0378">Hydrolase</keyword>
<dbReference type="GO" id="GO:0051015">
    <property type="term" value="F:actin filament binding"/>
    <property type="evidence" value="ECO:0007669"/>
    <property type="project" value="InterPro"/>
</dbReference>
<evidence type="ECO:0000259" key="5">
    <source>
        <dbReference type="Pfam" id="PF00150"/>
    </source>
</evidence>
<keyword evidence="8" id="KW-1185">Reference proteome</keyword>
<dbReference type="InterPro" id="IPR017853">
    <property type="entry name" value="GH"/>
</dbReference>
<dbReference type="GO" id="GO:0005737">
    <property type="term" value="C:cytoplasm"/>
    <property type="evidence" value="ECO:0007669"/>
    <property type="project" value="TreeGrafter"/>
</dbReference>
<reference evidence="7" key="1">
    <citation type="journal article" date="2018" name="DNA Res.">
        <title>Multiple hybrid de novo genome assembly of finger millet, an orphan allotetraploid crop.</title>
        <authorList>
            <person name="Hatakeyama M."/>
            <person name="Aluri S."/>
            <person name="Balachadran M.T."/>
            <person name="Sivarajan S.R."/>
            <person name="Patrignani A."/>
            <person name="Gruter S."/>
            <person name="Poveda L."/>
            <person name="Shimizu-Inatsugi R."/>
            <person name="Baeten J."/>
            <person name="Francoijs K.J."/>
            <person name="Nataraja K.N."/>
            <person name="Reddy Y.A.N."/>
            <person name="Phadnis S."/>
            <person name="Ravikumar R.L."/>
            <person name="Schlapbach R."/>
            <person name="Sreeman S.M."/>
            <person name="Shimizu K.K."/>
        </authorList>
    </citation>
    <scope>NUCLEOTIDE SEQUENCE</scope>
</reference>
<dbReference type="SUPFAM" id="SSF51445">
    <property type="entry name" value="(Trans)glycosidases"/>
    <property type="match status" value="1"/>
</dbReference>
<comment type="caution">
    <text evidence="7">The sequence shown here is derived from an EMBL/GenBank/DDBJ whole genome shotgun (WGS) entry which is preliminary data.</text>
</comment>
<sequence>METRRFGPRPCDYGLECQKARANAKQEWKLERKANSRLARVLEFRFVLAPADWSTERDWHSPVATSTTTTRIVGEKRPATKSDQPLLSADAGVVLVCVAILLWDGLGDKEDVDFRKVRAVNLGGWLVVEGWIKPSLFDGIPNGDMLVGLLDGTQVQLKSVGLQKYVSASDGGGSNVTVNQDVASTWETFKVTNNSQLTSNHPSQPGWDDAMATFEMTVVANNLHGDYQLANGYGPEQAKAVLTEHRKSFVTGSNFAFLSQNSINAVRVPVGWWIAYDPDPPYPFIGGSLNALDTAFYWAQIYGLKCIIDLHAAPGSQNGMEHSASRDGSVDWPSEANIEKTLNVINFLAQRYADNPTLLGIELLNEPSAAAVPLDTLVSYYKSGYKIIRSYSDTAYVIFCQRIGDADPMELYKAYLGPTNTVVDLHYYNLFDPYFEKLNATENIQFIYKNRMPQVQTLNRANGPLVFIGRSADFF</sequence>
<dbReference type="PANTHER" id="PTHR10551">
    <property type="entry name" value="FASCIN"/>
    <property type="match status" value="1"/>
</dbReference>
<dbReference type="EMBL" id="BQKI01000072">
    <property type="protein sequence ID" value="GJN15922.1"/>
    <property type="molecule type" value="Genomic_DNA"/>
</dbReference>
<dbReference type="Proteomes" id="UP001054889">
    <property type="component" value="Unassembled WGS sequence"/>
</dbReference>
<evidence type="ECO:0000259" key="6">
    <source>
        <dbReference type="Pfam" id="PF25490"/>
    </source>
</evidence>
<dbReference type="GO" id="GO:0016477">
    <property type="term" value="P:cell migration"/>
    <property type="evidence" value="ECO:0007669"/>
    <property type="project" value="TreeGrafter"/>
</dbReference>
<dbReference type="GO" id="GO:0015629">
    <property type="term" value="C:actin cytoskeleton"/>
    <property type="evidence" value="ECO:0007669"/>
    <property type="project" value="TreeGrafter"/>
</dbReference>
<name>A0AAV5DZM8_ELECO</name>
<evidence type="ECO:0008006" key="9">
    <source>
        <dbReference type="Google" id="ProtNLM"/>
    </source>
</evidence>
<dbReference type="InterPro" id="IPR018087">
    <property type="entry name" value="Glyco_hydro_5_CS"/>
</dbReference>
<dbReference type="InterPro" id="IPR010431">
    <property type="entry name" value="Fascin"/>
</dbReference>
<dbReference type="GO" id="GO:0007163">
    <property type="term" value="P:establishment or maintenance of cell polarity"/>
    <property type="evidence" value="ECO:0007669"/>
    <property type="project" value="TreeGrafter"/>
</dbReference>
<dbReference type="CDD" id="cd00257">
    <property type="entry name" value="beta-trefoil_FSCN-like"/>
    <property type="match status" value="1"/>
</dbReference>
<evidence type="ECO:0000313" key="7">
    <source>
        <dbReference type="EMBL" id="GJN15922.1"/>
    </source>
</evidence>
<feature type="domain" description="DUF7910" evidence="6">
    <location>
        <begin position="149"/>
        <end position="191"/>
    </location>
</feature>
<dbReference type="PROSITE" id="PS00659">
    <property type="entry name" value="GLYCOSYL_HYDROL_F5"/>
    <property type="match status" value="1"/>
</dbReference>
<dbReference type="Pfam" id="PF25490">
    <property type="entry name" value="DUF7910"/>
    <property type="match status" value="1"/>
</dbReference>